<dbReference type="Pfam" id="PF08378">
    <property type="entry name" value="NERD"/>
    <property type="match status" value="1"/>
</dbReference>
<organism evidence="2 3">
    <name type="scientific">Georgenia halotolerans</name>
    <dbReference type="NCBI Taxonomy" id="3028317"/>
    <lineage>
        <taxon>Bacteria</taxon>
        <taxon>Bacillati</taxon>
        <taxon>Actinomycetota</taxon>
        <taxon>Actinomycetes</taxon>
        <taxon>Micrococcales</taxon>
        <taxon>Bogoriellaceae</taxon>
        <taxon>Georgenia</taxon>
    </lineage>
</organism>
<name>A0ABT5TYZ4_9MICO</name>
<proteinExistence type="predicted"/>
<sequence length="181" mass="20537">MRTFLARLAGARTDERAWRIGAVGEGKVAAQLEKLRAHDPRWRFLHAVPVGQRGSDIDHVAIGPAGVFTLNAKHHPGARIWITDEEFFVNGRWRPYIRNSRHEAARASRLLSRACGFQVRVRALIVPVRPGALTVKRPPVDLDVVRRQRVARWLAHQPHALPTAIIEEIFAHARRSTTWQP</sequence>
<reference evidence="2" key="1">
    <citation type="submission" date="2023-02" db="EMBL/GenBank/DDBJ databases">
        <title>Georgenia sp.10Sc9-8, isolated from a soil sample collected from the Taklamakan desert.</title>
        <authorList>
            <person name="Liu S."/>
        </authorList>
    </citation>
    <scope>NUCLEOTIDE SEQUENCE</scope>
    <source>
        <strain evidence="2">10Sc9-8</strain>
    </source>
</reference>
<dbReference type="PROSITE" id="PS50965">
    <property type="entry name" value="NERD"/>
    <property type="match status" value="1"/>
</dbReference>
<dbReference type="InterPro" id="IPR011528">
    <property type="entry name" value="NERD"/>
</dbReference>
<evidence type="ECO:0000313" key="2">
    <source>
        <dbReference type="EMBL" id="MDD9206454.1"/>
    </source>
</evidence>
<gene>
    <name evidence="2" type="ORF">PU560_08220</name>
</gene>
<protein>
    <submittedName>
        <fullName evidence="2">Nuclease-related domain-containing protein</fullName>
    </submittedName>
</protein>
<comment type="caution">
    <text evidence="2">The sequence shown here is derived from an EMBL/GenBank/DDBJ whole genome shotgun (WGS) entry which is preliminary data.</text>
</comment>
<evidence type="ECO:0000313" key="3">
    <source>
        <dbReference type="Proteomes" id="UP001165561"/>
    </source>
</evidence>
<dbReference type="Proteomes" id="UP001165561">
    <property type="component" value="Unassembled WGS sequence"/>
</dbReference>
<keyword evidence="3" id="KW-1185">Reference proteome</keyword>
<evidence type="ECO:0000259" key="1">
    <source>
        <dbReference type="PROSITE" id="PS50965"/>
    </source>
</evidence>
<accession>A0ABT5TYZ4</accession>
<dbReference type="EMBL" id="JARACI010000889">
    <property type="protein sequence ID" value="MDD9206454.1"/>
    <property type="molecule type" value="Genomic_DNA"/>
</dbReference>
<feature type="domain" description="NERD" evidence="1">
    <location>
        <begin position="20"/>
        <end position="134"/>
    </location>
</feature>